<dbReference type="Gene3D" id="1.10.10.10">
    <property type="entry name" value="Winged helix-like DNA-binding domain superfamily/Winged helix DNA-binding domain"/>
    <property type="match status" value="1"/>
</dbReference>
<dbReference type="EMBL" id="BSNS01000009">
    <property type="protein sequence ID" value="GLQ54678.1"/>
    <property type="molecule type" value="Genomic_DNA"/>
</dbReference>
<dbReference type="InterPro" id="IPR011663">
    <property type="entry name" value="UTRA"/>
</dbReference>
<dbReference type="PROSITE" id="PS50949">
    <property type="entry name" value="HTH_GNTR"/>
    <property type="match status" value="1"/>
</dbReference>
<evidence type="ECO:0000256" key="1">
    <source>
        <dbReference type="ARBA" id="ARBA00023015"/>
    </source>
</evidence>
<feature type="domain" description="HTH gntR-type" evidence="4">
    <location>
        <begin position="31"/>
        <end position="99"/>
    </location>
</feature>
<keyword evidence="3" id="KW-0804">Transcription</keyword>
<evidence type="ECO:0000259" key="4">
    <source>
        <dbReference type="PROSITE" id="PS50949"/>
    </source>
</evidence>
<dbReference type="InterPro" id="IPR000524">
    <property type="entry name" value="Tscrpt_reg_HTH_GntR"/>
</dbReference>
<evidence type="ECO:0000313" key="5">
    <source>
        <dbReference type="EMBL" id="GLQ54678.1"/>
    </source>
</evidence>
<dbReference type="RefSeq" id="WP_284340131.1">
    <property type="nucleotide sequence ID" value="NZ_BSNS01000009.1"/>
</dbReference>
<dbReference type="InterPro" id="IPR036388">
    <property type="entry name" value="WH-like_DNA-bd_sf"/>
</dbReference>
<dbReference type="Proteomes" id="UP001156691">
    <property type="component" value="Unassembled WGS sequence"/>
</dbReference>
<dbReference type="PRINTS" id="PR00035">
    <property type="entry name" value="HTHGNTR"/>
</dbReference>
<gene>
    <name evidence="5" type="ORF">GCM10010862_19370</name>
</gene>
<keyword evidence="1" id="KW-0805">Transcription regulation</keyword>
<dbReference type="InterPro" id="IPR036390">
    <property type="entry name" value="WH_DNA-bd_sf"/>
</dbReference>
<dbReference type="SUPFAM" id="SSF64288">
    <property type="entry name" value="Chorismate lyase-like"/>
    <property type="match status" value="1"/>
</dbReference>
<dbReference type="PANTHER" id="PTHR44846">
    <property type="entry name" value="MANNOSYL-D-GLYCERATE TRANSPORT/METABOLISM SYSTEM REPRESSOR MNGR-RELATED"/>
    <property type="match status" value="1"/>
</dbReference>
<dbReference type="Gene3D" id="3.40.1410.10">
    <property type="entry name" value="Chorismate lyase-like"/>
    <property type="match status" value="1"/>
</dbReference>
<dbReference type="CDD" id="cd07377">
    <property type="entry name" value="WHTH_GntR"/>
    <property type="match status" value="1"/>
</dbReference>
<keyword evidence="2" id="KW-0238">DNA-binding</keyword>
<accession>A0ABQ5W4A0</accession>
<dbReference type="Pfam" id="PF07702">
    <property type="entry name" value="UTRA"/>
    <property type="match status" value="1"/>
</dbReference>
<sequence length="260" mass="28246">MTTPTPQSEPEASAVVTRILANLPRGGASEDPLYLQLAGAMRQLIERGELRGGEALPSERVLMKATGLSRVTVRSAIDDLFRDGLIARRRGAGSYVSPHVDQPLSVLIGFTADMQRRGATARSIVLSRTSGLPDPEEMVKLGLSPNEQVLRLSRVRLSDNDPLAVEHAVVPLFAVGGGEVGESLYETLKQNGYMPVRALQRLRSAIADKQEASLLGIVDGSPILHIERHSFLANGRAIEVTKSSYRGDRYDFIAELKLEP</sequence>
<dbReference type="InterPro" id="IPR028978">
    <property type="entry name" value="Chorismate_lyase_/UTRA_dom_sf"/>
</dbReference>
<keyword evidence="6" id="KW-1185">Reference proteome</keyword>
<evidence type="ECO:0000313" key="6">
    <source>
        <dbReference type="Proteomes" id="UP001156691"/>
    </source>
</evidence>
<dbReference type="SMART" id="SM00866">
    <property type="entry name" value="UTRA"/>
    <property type="match status" value="1"/>
</dbReference>
<organism evidence="5 6">
    <name type="scientific">Devosia nitrariae</name>
    <dbReference type="NCBI Taxonomy" id="2071872"/>
    <lineage>
        <taxon>Bacteria</taxon>
        <taxon>Pseudomonadati</taxon>
        <taxon>Pseudomonadota</taxon>
        <taxon>Alphaproteobacteria</taxon>
        <taxon>Hyphomicrobiales</taxon>
        <taxon>Devosiaceae</taxon>
        <taxon>Devosia</taxon>
    </lineage>
</organism>
<dbReference type="SMART" id="SM00345">
    <property type="entry name" value="HTH_GNTR"/>
    <property type="match status" value="1"/>
</dbReference>
<evidence type="ECO:0000256" key="2">
    <source>
        <dbReference type="ARBA" id="ARBA00023125"/>
    </source>
</evidence>
<dbReference type="SUPFAM" id="SSF46785">
    <property type="entry name" value="Winged helix' DNA-binding domain"/>
    <property type="match status" value="1"/>
</dbReference>
<evidence type="ECO:0000256" key="3">
    <source>
        <dbReference type="ARBA" id="ARBA00023163"/>
    </source>
</evidence>
<proteinExistence type="predicted"/>
<protein>
    <submittedName>
        <fullName evidence="5">GntR family transcriptional regulator</fullName>
    </submittedName>
</protein>
<dbReference type="InterPro" id="IPR050679">
    <property type="entry name" value="Bact_HTH_transcr_reg"/>
</dbReference>
<reference evidence="6" key="1">
    <citation type="journal article" date="2019" name="Int. J. Syst. Evol. Microbiol.">
        <title>The Global Catalogue of Microorganisms (GCM) 10K type strain sequencing project: providing services to taxonomists for standard genome sequencing and annotation.</title>
        <authorList>
            <consortium name="The Broad Institute Genomics Platform"/>
            <consortium name="The Broad Institute Genome Sequencing Center for Infectious Disease"/>
            <person name="Wu L."/>
            <person name="Ma J."/>
        </authorList>
    </citation>
    <scope>NUCLEOTIDE SEQUENCE [LARGE SCALE GENOMIC DNA]</scope>
    <source>
        <strain evidence="6">NBRC 112416</strain>
    </source>
</reference>
<dbReference type="PANTHER" id="PTHR44846:SF1">
    <property type="entry name" value="MANNOSYL-D-GLYCERATE TRANSPORT_METABOLISM SYSTEM REPRESSOR MNGR-RELATED"/>
    <property type="match status" value="1"/>
</dbReference>
<name>A0ABQ5W4A0_9HYPH</name>
<dbReference type="Pfam" id="PF00392">
    <property type="entry name" value="GntR"/>
    <property type="match status" value="1"/>
</dbReference>
<comment type="caution">
    <text evidence="5">The sequence shown here is derived from an EMBL/GenBank/DDBJ whole genome shotgun (WGS) entry which is preliminary data.</text>
</comment>